<feature type="transmembrane region" description="Helical" evidence="9">
    <location>
        <begin position="399"/>
        <end position="422"/>
    </location>
</feature>
<feature type="non-terminal residue" evidence="11">
    <location>
        <position position="1"/>
    </location>
</feature>
<feature type="transmembrane region" description="Helical" evidence="9">
    <location>
        <begin position="77"/>
        <end position="103"/>
    </location>
</feature>
<feature type="transmembrane region" description="Helical" evidence="9">
    <location>
        <begin position="220"/>
        <end position="237"/>
    </location>
</feature>
<protein>
    <submittedName>
        <fullName evidence="11">Proto-oncogene Mas</fullName>
    </submittedName>
</protein>
<dbReference type="PROSITE" id="PS00237">
    <property type="entry name" value="G_PROTEIN_RECEP_F1_1"/>
    <property type="match status" value="1"/>
</dbReference>
<keyword evidence="6 8" id="KW-0675">Receptor</keyword>
<dbReference type="InterPro" id="IPR026234">
    <property type="entry name" value="MRGPCRFAMILY"/>
</dbReference>
<evidence type="ECO:0000256" key="6">
    <source>
        <dbReference type="ARBA" id="ARBA00023170"/>
    </source>
</evidence>
<dbReference type="PRINTS" id="PR00237">
    <property type="entry name" value="GPCRRHODOPSN"/>
</dbReference>
<evidence type="ECO:0000256" key="9">
    <source>
        <dbReference type="SAM" id="Phobius"/>
    </source>
</evidence>
<feature type="transmembrane region" description="Helical" evidence="9">
    <location>
        <begin position="317"/>
        <end position="342"/>
    </location>
</feature>
<dbReference type="Gene3D" id="1.20.1070.10">
    <property type="entry name" value="Rhodopsin 7-helix transmembrane proteins"/>
    <property type="match status" value="2"/>
</dbReference>
<proteinExistence type="inferred from homology"/>
<comment type="caution">
    <text evidence="11">The sequence shown here is derived from an EMBL/GenBank/DDBJ whole genome shotgun (WGS) entry which is preliminary data.</text>
</comment>
<comment type="subcellular location">
    <subcellularLocation>
        <location evidence="1">Membrane</location>
        <topology evidence="1">Multi-pass membrane protein</topology>
    </subcellularLocation>
</comment>
<sequence length="566" mass="64104">VTNVAIHSVTLLICLCGLAGNGAVLWLLGSRHVSRNFTTTYILMLTFIDVLFLLFLIPSSLLFLLEGVSCSVIMPLQYVWLLFQMDWVFYCLWLYPLTAISILRCRSMHCPLWHCCHHPQHLSWVVHSLFGAFSITLITLFATWASLCAFLPPEHCWVSLISMYAFNLLLCAPFMLISITILYIKVKSGSHQQQPKSLDIVICLAVLLTLPFSLRNLLQVFGYTIFSFPVAFLLTCIHSSIKPFIYLLVGRCWRHCSVGSLRLSLQRGDDLCEIVGTNVAIHSVTLLICLCGLAGNAAVIWVLGFHLKRDTMKPITAYILDLAIINFLFLIFMLPSTLLFLLEDVSCSLFILPGYISFLFLLFVMFYSVGLYRLTAISIERCRAILCPRDCFFHLPQDLSWVVVSAVLWALSITVIAAISAVTSLCQSQERKHCQGALISLYTLNFLVFAPSVVISSTILFINFKGMSQQHQVKKLDIIVFLVVLFALPISVWNFLQQLGYTTVSPQVVLLFACLHSSINPFIYFSVTKCWRLRSMEFLRDCLQRIFEEPEENTACRNDANMDTVI</sequence>
<feature type="transmembrane region" description="Helical" evidence="9">
    <location>
        <begin position="354"/>
        <end position="374"/>
    </location>
</feature>
<organism evidence="11">
    <name type="scientific">Lamprotornis superbus</name>
    <dbReference type="NCBI Taxonomy" id="245042"/>
    <lineage>
        <taxon>Eukaryota</taxon>
        <taxon>Metazoa</taxon>
        <taxon>Chordata</taxon>
        <taxon>Craniata</taxon>
        <taxon>Vertebrata</taxon>
        <taxon>Euteleostomi</taxon>
        <taxon>Archelosauria</taxon>
        <taxon>Archosauria</taxon>
        <taxon>Dinosauria</taxon>
        <taxon>Saurischia</taxon>
        <taxon>Theropoda</taxon>
        <taxon>Coelurosauria</taxon>
        <taxon>Aves</taxon>
        <taxon>Neognathae</taxon>
        <taxon>Neoaves</taxon>
        <taxon>Telluraves</taxon>
        <taxon>Australaves</taxon>
        <taxon>Passeriformes</taxon>
        <taxon>Sturnidae</taxon>
        <taxon>Lamprotornis</taxon>
    </lineage>
</organism>
<reference evidence="11" key="1">
    <citation type="submission" date="2020-10" db="EMBL/GenBank/DDBJ databases">
        <title>Feather gene expression reveals the developmental basis of iridescence in African starlings.</title>
        <authorList>
            <person name="Rubenstein D.R."/>
        </authorList>
    </citation>
    <scope>NUCLEOTIDE SEQUENCE</scope>
    <source>
        <strain evidence="11">SS15</strain>
        <tissue evidence="11">Liver</tissue>
    </source>
</reference>
<evidence type="ECO:0000256" key="5">
    <source>
        <dbReference type="ARBA" id="ARBA00023136"/>
    </source>
</evidence>
<dbReference type="InterPro" id="IPR017452">
    <property type="entry name" value="GPCR_Rhodpsn_7TM"/>
</dbReference>
<dbReference type="PRINTS" id="PR02108">
    <property type="entry name" value="MRGPCRFAMILY"/>
</dbReference>
<dbReference type="PROSITE" id="PS50262">
    <property type="entry name" value="G_PROTEIN_RECEP_F1_2"/>
    <property type="match status" value="2"/>
</dbReference>
<comment type="similarity">
    <text evidence="8">Belongs to the G-protein coupled receptor 1 family.</text>
</comment>
<accession>A0A835NCI7</accession>
<feature type="transmembrane region" description="Helical" evidence="9">
    <location>
        <begin position="442"/>
        <end position="464"/>
    </location>
</feature>
<feature type="transmembrane region" description="Helical" evidence="9">
    <location>
        <begin position="476"/>
        <end position="496"/>
    </location>
</feature>
<feature type="domain" description="G-protein coupled receptors family 1 profile" evidence="10">
    <location>
        <begin position="295"/>
        <end position="524"/>
    </location>
</feature>
<keyword evidence="13" id="KW-1185">Reference proteome</keyword>
<dbReference type="PANTHER" id="PTHR11334">
    <property type="entry name" value="MAS-RELATED G-PROTEIN COUPLED RECEPTOR"/>
    <property type="match status" value="1"/>
</dbReference>
<name>A0A835NCI7_9PASS</name>
<evidence type="ECO:0000256" key="7">
    <source>
        <dbReference type="ARBA" id="ARBA00023224"/>
    </source>
</evidence>
<feature type="transmembrane region" description="Helical" evidence="9">
    <location>
        <begin position="41"/>
        <end position="65"/>
    </location>
</feature>
<dbReference type="Pfam" id="PF00001">
    <property type="entry name" value="7tm_1"/>
    <property type="match status" value="1"/>
</dbReference>
<feature type="transmembrane region" description="Helical" evidence="9">
    <location>
        <begin position="124"/>
        <end position="152"/>
    </location>
</feature>
<dbReference type="GO" id="GO:0004930">
    <property type="term" value="F:G protein-coupled receptor activity"/>
    <property type="evidence" value="ECO:0007669"/>
    <property type="project" value="UniProtKB-KW"/>
</dbReference>
<keyword evidence="5 9" id="KW-0472">Membrane</keyword>
<evidence type="ECO:0000256" key="1">
    <source>
        <dbReference type="ARBA" id="ARBA00004141"/>
    </source>
</evidence>
<evidence type="ECO:0000313" key="13">
    <source>
        <dbReference type="Proteomes" id="UP000618051"/>
    </source>
</evidence>
<feature type="transmembrane region" description="Helical" evidence="9">
    <location>
        <begin position="284"/>
        <end position="305"/>
    </location>
</feature>
<dbReference type="SUPFAM" id="SSF81321">
    <property type="entry name" value="Family A G protein-coupled receptor-like"/>
    <property type="match status" value="2"/>
</dbReference>
<dbReference type="Proteomes" id="UP000618051">
    <property type="component" value="Unassembled WGS sequence"/>
</dbReference>
<evidence type="ECO:0000256" key="3">
    <source>
        <dbReference type="ARBA" id="ARBA00022989"/>
    </source>
</evidence>
<keyword evidence="4 8" id="KW-0297">G-protein coupled receptor</keyword>
<feature type="domain" description="G-protein coupled receptors family 1 profile" evidence="10">
    <location>
        <begin position="20"/>
        <end position="246"/>
    </location>
</feature>
<evidence type="ECO:0000313" key="11">
    <source>
        <dbReference type="EMBL" id="KAG0112734.1"/>
    </source>
</evidence>
<evidence type="ECO:0000259" key="10">
    <source>
        <dbReference type="PROSITE" id="PS50262"/>
    </source>
</evidence>
<evidence type="ECO:0000256" key="2">
    <source>
        <dbReference type="ARBA" id="ARBA00022692"/>
    </source>
</evidence>
<feature type="transmembrane region" description="Helical" evidence="9">
    <location>
        <begin position="164"/>
        <end position="184"/>
    </location>
</feature>
<dbReference type="PANTHER" id="PTHR11334:SF68">
    <property type="entry name" value="G-PROTEIN COUPLED RECEPTORS FAMILY 1 PROFILE DOMAIN-CONTAINING PROTEIN-RELATED"/>
    <property type="match status" value="1"/>
</dbReference>
<dbReference type="EMBL" id="JADDUC020000345">
    <property type="protein sequence ID" value="KAI1229469.1"/>
    <property type="molecule type" value="Genomic_DNA"/>
</dbReference>
<reference evidence="12 13" key="2">
    <citation type="journal article" date="2021" name="J. Hered.">
        <title>Feather Gene Expression Elucidates the Developmental Basis of Plumage Iridescence in African Starlings.</title>
        <authorList>
            <person name="Rubenstein D.R."/>
            <person name="Corvelo A."/>
            <person name="MacManes M.D."/>
            <person name="Maia R."/>
            <person name="Narzisi G."/>
            <person name="Rousaki A."/>
            <person name="Vandenabeele P."/>
            <person name="Shawkey M.D."/>
            <person name="Solomon J."/>
        </authorList>
    </citation>
    <scope>NUCLEOTIDE SEQUENCE [LARGE SCALE GENOMIC DNA]</scope>
    <source>
        <strain evidence="12">SS15</strain>
    </source>
</reference>
<keyword evidence="3 9" id="KW-1133">Transmembrane helix</keyword>
<dbReference type="AlphaFoldDB" id="A0A835NCI7"/>
<feature type="transmembrane region" description="Helical" evidence="9">
    <location>
        <begin position="6"/>
        <end position="29"/>
    </location>
</feature>
<feature type="transmembrane region" description="Helical" evidence="9">
    <location>
        <begin position="508"/>
        <end position="527"/>
    </location>
</feature>
<evidence type="ECO:0000256" key="8">
    <source>
        <dbReference type="RuleBase" id="RU000688"/>
    </source>
</evidence>
<reference evidence="12" key="3">
    <citation type="submission" date="2022-01" db="EMBL/GenBank/DDBJ databases">
        <authorList>
            <person name="Rubenstein D.R."/>
        </authorList>
    </citation>
    <scope>NUCLEOTIDE SEQUENCE</scope>
    <source>
        <strain evidence="12">SS15</strain>
        <tissue evidence="12">Liver</tissue>
    </source>
</reference>
<dbReference type="OrthoDB" id="9631784at2759"/>
<evidence type="ECO:0000256" key="4">
    <source>
        <dbReference type="ARBA" id="ARBA00023040"/>
    </source>
</evidence>
<dbReference type="InterPro" id="IPR000276">
    <property type="entry name" value="GPCR_Rhodpsn"/>
</dbReference>
<evidence type="ECO:0000313" key="12">
    <source>
        <dbReference type="EMBL" id="KAI1229469.1"/>
    </source>
</evidence>
<keyword evidence="7 8" id="KW-0807">Transducer</keyword>
<dbReference type="EMBL" id="JADDUC010001445">
    <property type="protein sequence ID" value="KAG0112734.1"/>
    <property type="molecule type" value="Genomic_DNA"/>
</dbReference>
<dbReference type="GO" id="GO:0005886">
    <property type="term" value="C:plasma membrane"/>
    <property type="evidence" value="ECO:0007669"/>
    <property type="project" value="TreeGrafter"/>
</dbReference>
<gene>
    <name evidence="12" type="ORF">IHE44_0010877</name>
    <name evidence="11" type="ORF">IHE44_002939</name>
</gene>
<keyword evidence="2 8" id="KW-0812">Transmembrane</keyword>